<evidence type="ECO:0000313" key="1">
    <source>
        <dbReference type="EMBL" id="SQB37649.1"/>
    </source>
</evidence>
<sequence length="121" mass="12581">MISQSVVLIINYHLAVNDAKLVVANTLRVGIAEPDLGGESLTGRLSLLNATVDASEITVGGGSTEYTGFLNAVSSEINTKNLLIGYLYGNGHGTLSESSLSTEAIPCGYQSGDRAAGYPKF</sequence>
<reference evidence="1 2" key="1">
    <citation type="submission" date="2018-06" db="EMBL/GenBank/DDBJ databases">
        <authorList>
            <consortium name="Pathogen Informatics"/>
            <person name="Doyle S."/>
        </authorList>
    </citation>
    <scope>NUCLEOTIDE SEQUENCE [LARGE SCALE GENOMIC DNA]</scope>
    <source>
        <strain evidence="1 2">NCTC10786</strain>
    </source>
</reference>
<gene>
    <name evidence="1" type="ORF">NCTC10786_04407</name>
</gene>
<dbReference type="AlphaFoldDB" id="A0A2X2YID5"/>
<proteinExistence type="predicted"/>
<evidence type="ECO:0000313" key="2">
    <source>
        <dbReference type="Proteomes" id="UP000251584"/>
    </source>
</evidence>
<name>A0A2X2YID5_CITKO</name>
<protein>
    <submittedName>
        <fullName evidence="1">Uncharacterized protein</fullName>
    </submittedName>
</protein>
<dbReference type="EMBL" id="UAVY01000007">
    <property type="protein sequence ID" value="SQB37649.1"/>
    <property type="molecule type" value="Genomic_DNA"/>
</dbReference>
<organism evidence="1 2">
    <name type="scientific">Citrobacter koseri</name>
    <name type="common">Citrobacter diversus</name>
    <dbReference type="NCBI Taxonomy" id="545"/>
    <lineage>
        <taxon>Bacteria</taxon>
        <taxon>Pseudomonadati</taxon>
        <taxon>Pseudomonadota</taxon>
        <taxon>Gammaproteobacteria</taxon>
        <taxon>Enterobacterales</taxon>
        <taxon>Enterobacteriaceae</taxon>
        <taxon>Citrobacter</taxon>
    </lineage>
</organism>
<dbReference type="Proteomes" id="UP000251584">
    <property type="component" value="Unassembled WGS sequence"/>
</dbReference>
<accession>A0A2X2YID5</accession>